<dbReference type="PANTHER" id="PTHR30290">
    <property type="entry name" value="PERIPLASMIC BINDING COMPONENT OF ABC TRANSPORTER"/>
    <property type="match status" value="1"/>
</dbReference>
<dbReference type="Gene3D" id="3.90.76.10">
    <property type="entry name" value="Dipeptide-binding Protein, Domain 1"/>
    <property type="match status" value="1"/>
</dbReference>
<evidence type="ECO:0000259" key="6">
    <source>
        <dbReference type="Pfam" id="PF00496"/>
    </source>
</evidence>
<evidence type="ECO:0000256" key="2">
    <source>
        <dbReference type="ARBA" id="ARBA00005695"/>
    </source>
</evidence>
<dbReference type="PIRSF" id="PIRSF002741">
    <property type="entry name" value="MppA"/>
    <property type="match status" value="1"/>
</dbReference>
<dbReference type="AlphaFoldDB" id="A0A2K8QMN7"/>
<dbReference type="Gene3D" id="3.40.190.10">
    <property type="entry name" value="Periplasmic binding protein-like II"/>
    <property type="match status" value="1"/>
</dbReference>
<dbReference type="InterPro" id="IPR000914">
    <property type="entry name" value="SBP_5_dom"/>
</dbReference>
<evidence type="ECO:0000256" key="3">
    <source>
        <dbReference type="ARBA" id="ARBA00022448"/>
    </source>
</evidence>
<accession>A0A2K8QMN7</accession>
<dbReference type="KEGG" id="dfn:CVE23_12840"/>
<dbReference type="GeneID" id="66565219"/>
<organism evidence="7 8">
    <name type="scientific">Dickeya fangzhongdai</name>
    <dbReference type="NCBI Taxonomy" id="1778540"/>
    <lineage>
        <taxon>Bacteria</taxon>
        <taxon>Pseudomonadati</taxon>
        <taxon>Pseudomonadota</taxon>
        <taxon>Gammaproteobacteria</taxon>
        <taxon>Enterobacterales</taxon>
        <taxon>Pectobacteriaceae</taxon>
        <taxon>Dickeya</taxon>
    </lineage>
</organism>
<feature type="chain" id="PRO_5014933805" evidence="5">
    <location>
        <begin position="22"/>
        <end position="533"/>
    </location>
</feature>
<comment type="subcellular location">
    <subcellularLocation>
        <location evidence="1">Cell envelope</location>
    </subcellularLocation>
</comment>
<protein>
    <submittedName>
        <fullName evidence="7">ABC transporter substrate-binding protein</fullName>
    </submittedName>
</protein>
<dbReference type="SUPFAM" id="SSF53850">
    <property type="entry name" value="Periplasmic binding protein-like II"/>
    <property type="match status" value="1"/>
</dbReference>
<evidence type="ECO:0000256" key="5">
    <source>
        <dbReference type="SAM" id="SignalP"/>
    </source>
</evidence>
<dbReference type="InterPro" id="IPR030678">
    <property type="entry name" value="Peptide/Ni-bd"/>
</dbReference>
<dbReference type="GO" id="GO:0015833">
    <property type="term" value="P:peptide transport"/>
    <property type="evidence" value="ECO:0007669"/>
    <property type="project" value="TreeGrafter"/>
</dbReference>
<name>A0A2K8QMN7_9GAMM</name>
<reference evidence="8" key="1">
    <citation type="journal article" date="2018" name="Genome Announc.">
        <title>Complete genome sequence of a Dickeya fangzhongdai type strain causing bleeding canker of pear tree trunks.</title>
        <authorList>
            <person name="Zhao Y."/>
            <person name="Tian Y."/>
            <person name="Li X."/>
            <person name="Hu B."/>
        </authorList>
    </citation>
    <scope>NUCLEOTIDE SEQUENCE [LARGE SCALE GENOMIC DNA]</scope>
    <source>
        <strain evidence="8">DSM 101947</strain>
    </source>
</reference>
<keyword evidence="8" id="KW-1185">Reference proteome</keyword>
<evidence type="ECO:0000313" key="7">
    <source>
        <dbReference type="EMBL" id="ATZ94787.1"/>
    </source>
</evidence>
<dbReference type="InterPro" id="IPR039424">
    <property type="entry name" value="SBP_5"/>
</dbReference>
<dbReference type="CDD" id="cd08512">
    <property type="entry name" value="PBP2_NikA_DppA_OppA_like_7"/>
    <property type="match status" value="1"/>
</dbReference>
<proteinExistence type="inferred from homology"/>
<dbReference type="GO" id="GO:1904680">
    <property type="term" value="F:peptide transmembrane transporter activity"/>
    <property type="evidence" value="ECO:0007669"/>
    <property type="project" value="TreeGrafter"/>
</dbReference>
<keyword evidence="4 5" id="KW-0732">Signal</keyword>
<feature type="domain" description="Solute-binding protein family 5" evidence="6">
    <location>
        <begin position="72"/>
        <end position="438"/>
    </location>
</feature>
<keyword evidence="3" id="KW-0813">Transport</keyword>
<gene>
    <name evidence="7" type="ORF">CVE23_12840</name>
</gene>
<evidence type="ECO:0000256" key="4">
    <source>
        <dbReference type="ARBA" id="ARBA00022729"/>
    </source>
</evidence>
<feature type="signal peptide" evidence="5">
    <location>
        <begin position="1"/>
        <end position="21"/>
    </location>
</feature>
<dbReference type="PANTHER" id="PTHR30290:SF10">
    <property type="entry name" value="PERIPLASMIC OLIGOPEPTIDE-BINDING PROTEIN-RELATED"/>
    <property type="match status" value="1"/>
</dbReference>
<dbReference type="Gene3D" id="3.10.105.10">
    <property type="entry name" value="Dipeptide-binding Protein, Domain 3"/>
    <property type="match status" value="1"/>
</dbReference>
<dbReference type="EMBL" id="CP025003">
    <property type="protein sequence ID" value="ATZ94787.1"/>
    <property type="molecule type" value="Genomic_DNA"/>
</dbReference>
<dbReference type="RefSeq" id="WP_038919339.1">
    <property type="nucleotide sequence ID" value="NZ_BMJF01000002.1"/>
</dbReference>
<evidence type="ECO:0000313" key="8">
    <source>
        <dbReference type="Proteomes" id="UP000231901"/>
    </source>
</evidence>
<dbReference type="Proteomes" id="UP000231901">
    <property type="component" value="Chromosome"/>
</dbReference>
<dbReference type="GO" id="GO:0030288">
    <property type="term" value="C:outer membrane-bounded periplasmic space"/>
    <property type="evidence" value="ECO:0007669"/>
    <property type="project" value="UniProtKB-ARBA"/>
</dbReference>
<evidence type="ECO:0000256" key="1">
    <source>
        <dbReference type="ARBA" id="ARBA00004196"/>
    </source>
</evidence>
<dbReference type="GO" id="GO:0043190">
    <property type="term" value="C:ATP-binding cassette (ABC) transporter complex"/>
    <property type="evidence" value="ECO:0007669"/>
    <property type="project" value="InterPro"/>
</dbReference>
<sequence length="533" mass="59087">MKAWFAILLTLTLMASPPVKALTPDNTLVVAISLNGIISFDPAESFETVSNSCLASLYQGLVASDRNQPTQLNPDLALAWREGHDGRSLIFTLDPNAVFASGNPVLADDVIYSLTRAVKLNKTPVFILNELGWMSANIDGQFRKIDDHQLEIRWTSDIGSELVLRLLSASVALIVDSKLVEKHSDSGDFGNQWLRSRSAGSGSYQIRHYLPQQALLLESNPYARRQPALAQVILKDVADPSVRRLLLLQGDVDVAFDLGADQFSALENQPGINVNLASGAKIYYLGFNTRSSTAPFLGQPAFWQAARWLVDYQGIANRLLKRQFRVHQNFLPLGFDGAAMEKPFRLDVDKARSILHDGGIAPGSRFTLLVANQPPYVEVAQALQDSFARADIYIDVQTVVESELWTRMRRGRFQAVFTYWGPDYIDSSSNASAFALNQPDTPGTLAARLGWVIPELSRLTNAAAAQRDPQTRRDIYLQLQQAVRENSPFVVMLQGNRLVAVRNTILNVRQSIANSMLYFDEIIKVKAEMPASP</sequence>
<comment type="similarity">
    <text evidence="2">Belongs to the bacterial solute-binding protein 5 family.</text>
</comment>
<dbReference type="Pfam" id="PF00496">
    <property type="entry name" value="SBP_bac_5"/>
    <property type="match status" value="1"/>
</dbReference>